<proteinExistence type="predicted"/>
<gene>
    <name evidence="1" type="ORF">GXM_04752</name>
</gene>
<dbReference type="KEGG" id="nsh:GXM_04752"/>
<sequence>MGSGGCFFEEIIAIIQLSTFKGLGFRGLGTGDWGLGTGDWGLGGE</sequence>
<dbReference type="AlphaFoldDB" id="A0A5P8W3P1"/>
<evidence type="ECO:0000313" key="2">
    <source>
        <dbReference type="Proteomes" id="UP000326678"/>
    </source>
</evidence>
<reference evidence="1 2" key="1">
    <citation type="submission" date="2019-10" db="EMBL/GenBank/DDBJ databases">
        <title>Genomic and transcriptomic insights into the perfect genentic adaptation of a filamentous nitrogen-fixing cyanobacterium to rice fields.</title>
        <authorList>
            <person name="Chen Z."/>
        </authorList>
    </citation>
    <scope>NUCLEOTIDE SEQUENCE [LARGE SCALE GENOMIC DNA]</scope>
    <source>
        <strain evidence="1">CCNUC1</strain>
    </source>
</reference>
<protein>
    <submittedName>
        <fullName evidence="1">Uncharacterized protein</fullName>
    </submittedName>
</protein>
<accession>A0A5P8W3P1</accession>
<keyword evidence="2" id="KW-1185">Reference proteome</keyword>
<name>A0A5P8W3P1_9NOSO</name>
<organism evidence="1 2">
    <name type="scientific">Nostoc sphaeroides CCNUC1</name>
    <dbReference type="NCBI Taxonomy" id="2653204"/>
    <lineage>
        <taxon>Bacteria</taxon>
        <taxon>Bacillati</taxon>
        <taxon>Cyanobacteriota</taxon>
        <taxon>Cyanophyceae</taxon>
        <taxon>Nostocales</taxon>
        <taxon>Nostocaceae</taxon>
        <taxon>Nostoc</taxon>
    </lineage>
</organism>
<dbReference type="EMBL" id="CP045226">
    <property type="protein sequence ID" value="QFS47262.1"/>
    <property type="molecule type" value="Genomic_DNA"/>
</dbReference>
<evidence type="ECO:0000313" key="1">
    <source>
        <dbReference type="EMBL" id="QFS47262.1"/>
    </source>
</evidence>
<dbReference type="Proteomes" id="UP000326678">
    <property type="component" value="Chromosome Gxm1"/>
</dbReference>